<keyword evidence="3" id="KW-1185">Reference proteome</keyword>
<comment type="caution">
    <text evidence="2">The sequence shown here is derived from an EMBL/GenBank/DDBJ whole genome shotgun (WGS) entry which is preliminary data.</text>
</comment>
<accession>A0ABN1WZL6</accession>
<organism evidence="2 3">
    <name type="scientific">Streptomyces javensis</name>
    <dbReference type="NCBI Taxonomy" id="114698"/>
    <lineage>
        <taxon>Bacteria</taxon>
        <taxon>Bacillati</taxon>
        <taxon>Actinomycetota</taxon>
        <taxon>Actinomycetes</taxon>
        <taxon>Kitasatosporales</taxon>
        <taxon>Streptomycetaceae</taxon>
        <taxon>Streptomyces</taxon>
        <taxon>Streptomyces violaceusniger group</taxon>
    </lineage>
</organism>
<dbReference type="InterPro" id="IPR011990">
    <property type="entry name" value="TPR-like_helical_dom_sf"/>
</dbReference>
<evidence type="ECO:0000313" key="2">
    <source>
        <dbReference type="EMBL" id="GAA1274449.1"/>
    </source>
</evidence>
<sequence length="409" mass="44751">MELGLAWPWLIGGDPEDRALAEELRVEGQNSSAGPPDTGRPGGRHTGAGRSEAGRSRCEPADALLRSLAEQAATGNPPDVRRHALALAVHGRLGEAAVLWEDLVRQDAALISDWLNLATARLRYGGMAPASEVLHRALAAFPAPRDQALFQARLAELRFTEAQVDDERRLLELQAAALRERQAQGTVEPGDSTRLALTLYKLIQVPGGTASLDDVLAVARRARAEDPADIPALEVLVGTLLLADDSPELDSALAELEQRAPHSPVLDLTRQLRHDPGIVRPTETEMIRLRELVSNAWKGDRIAMKELTDRLRRDPRNIEYRIALMMGAYANGDHAEAVRLADLLAAEADGMHGMHFHVAQLYWITAEHTKARRHFRRSWETAATGQDRADVRLAMETVGAGRPEELPGG</sequence>
<evidence type="ECO:0008006" key="4">
    <source>
        <dbReference type="Google" id="ProtNLM"/>
    </source>
</evidence>
<reference evidence="2 3" key="1">
    <citation type="journal article" date="2019" name="Int. J. Syst. Evol. Microbiol.">
        <title>The Global Catalogue of Microorganisms (GCM) 10K type strain sequencing project: providing services to taxonomists for standard genome sequencing and annotation.</title>
        <authorList>
            <consortium name="The Broad Institute Genomics Platform"/>
            <consortium name="The Broad Institute Genome Sequencing Center for Infectious Disease"/>
            <person name="Wu L."/>
            <person name="Ma J."/>
        </authorList>
    </citation>
    <scope>NUCLEOTIDE SEQUENCE [LARGE SCALE GENOMIC DNA]</scope>
    <source>
        <strain evidence="2 3">JCM 11448</strain>
    </source>
</reference>
<dbReference type="Gene3D" id="1.25.40.10">
    <property type="entry name" value="Tetratricopeptide repeat domain"/>
    <property type="match status" value="1"/>
</dbReference>
<evidence type="ECO:0000313" key="3">
    <source>
        <dbReference type="Proteomes" id="UP001500282"/>
    </source>
</evidence>
<dbReference type="Proteomes" id="UP001500282">
    <property type="component" value="Unassembled WGS sequence"/>
</dbReference>
<dbReference type="SUPFAM" id="SSF48452">
    <property type="entry name" value="TPR-like"/>
    <property type="match status" value="2"/>
</dbReference>
<name>A0ABN1WZL6_9ACTN</name>
<feature type="region of interest" description="Disordered" evidence="1">
    <location>
        <begin position="24"/>
        <end position="56"/>
    </location>
</feature>
<gene>
    <name evidence="2" type="ORF">GCM10009579_36750</name>
</gene>
<evidence type="ECO:0000256" key="1">
    <source>
        <dbReference type="SAM" id="MobiDB-lite"/>
    </source>
</evidence>
<proteinExistence type="predicted"/>
<dbReference type="EMBL" id="BAAAIH010000018">
    <property type="protein sequence ID" value="GAA1274449.1"/>
    <property type="molecule type" value="Genomic_DNA"/>
</dbReference>
<protein>
    <recommendedName>
        <fullName evidence="4">Tetratricopeptide repeat protein</fullName>
    </recommendedName>
</protein>